<dbReference type="Pfam" id="PF12112">
    <property type="entry name" value="DUF3579"/>
    <property type="match status" value="1"/>
</dbReference>
<reference evidence="2" key="1">
    <citation type="submission" date="2020-01" db="EMBL/GenBank/DDBJ databases">
        <title>Phosphoaccumulans saitamaens gen. nov., sp. nov., a polyphosphate accumulating bacterium isolated from surface river water.</title>
        <authorList>
            <person name="Watanabe K."/>
            <person name="Suda W."/>
        </authorList>
    </citation>
    <scope>NUCLEOTIDE SEQUENCE [LARGE SCALE GENOMIC DNA]</scope>
    <source>
        <strain evidence="2">ICHIAU1</strain>
    </source>
</reference>
<dbReference type="Gene3D" id="3.30.70.2340">
    <property type="entry name" value="Uncharacterised protein PF12112 family, DUF3579"/>
    <property type="match status" value="1"/>
</dbReference>
<protein>
    <submittedName>
        <fullName evidence="1">Uncharacterized protein</fullName>
    </submittedName>
</protein>
<dbReference type="OrthoDB" id="9814727at2"/>
<dbReference type="Proteomes" id="UP000463961">
    <property type="component" value="Chromosome"/>
</dbReference>
<organism evidence="1 2">
    <name type="scientific">Fluviibacter phosphoraccumulans</name>
    <dbReference type="NCBI Taxonomy" id="1751046"/>
    <lineage>
        <taxon>Bacteria</taxon>
        <taxon>Pseudomonadati</taxon>
        <taxon>Pseudomonadota</taxon>
        <taxon>Betaproteobacteria</taxon>
        <taxon>Rhodocyclales</taxon>
        <taxon>Fluviibacteraceae</taxon>
        <taxon>Fluviibacter</taxon>
    </lineage>
</organism>
<dbReference type="AlphaFoldDB" id="A0A679HVK8"/>
<gene>
    <name evidence="1" type="ORF">ICHIAU1_20300</name>
</gene>
<keyword evidence="2" id="KW-1185">Reference proteome</keyword>
<dbReference type="InterPro" id="IPR021969">
    <property type="entry name" value="DUF3579"/>
</dbReference>
<proteinExistence type="predicted"/>
<dbReference type="RefSeq" id="WP_162049572.1">
    <property type="nucleotide sequence ID" value="NZ_AP019011.1"/>
</dbReference>
<name>A0A679HVK8_9RHOO</name>
<accession>A0A679HVK8</accession>
<evidence type="ECO:0000313" key="2">
    <source>
        <dbReference type="Proteomes" id="UP000463961"/>
    </source>
</evidence>
<evidence type="ECO:0000313" key="1">
    <source>
        <dbReference type="EMBL" id="BBU69747.1"/>
    </source>
</evidence>
<sequence>MDTPASTDNAQKESDLSHSLVIVGRTQDGKKFRPSDWAERLCGVMSAFGTEKRMKYSPYVSPGEWEGDKCVFIDGILYELSPIAYRFLANFAKDNDLMLVDGVCSLEVCNIDETLAEVVVYPPNTPVR</sequence>
<dbReference type="EMBL" id="AP022345">
    <property type="protein sequence ID" value="BBU69747.1"/>
    <property type="molecule type" value="Genomic_DNA"/>
</dbReference>